<dbReference type="CDD" id="cd05154">
    <property type="entry name" value="ACAD10_11_N-like"/>
    <property type="match status" value="1"/>
</dbReference>
<dbReference type="EMBL" id="JAVDRD010000004">
    <property type="protein sequence ID" value="MDR6511215.1"/>
    <property type="molecule type" value="Genomic_DNA"/>
</dbReference>
<dbReference type="Gene3D" id="3.90.1200.10">
    <property type="match status" value="1"/>
</dbReference>
<dbReference type="InterPro" id="IPR041726">
    <property type="entry name" value="ACAD10_11_N"/>
</dbReference>
<accession>A0ABU1MLK3</accession>
<evidence type="ECO:0000313" key="2">
    <source>
        <dbReference type="EMBL" id="MDR6511215.1"/>
    </source>
</evidence>
<gene>
    <name evidence="2" type="ORF">J2792_002087</name>
</gene>
<dbReference type="SUPFAM" id="SSF56112">
    <property type="entry name" value="Protein kinase-like (PK-like)"/>
    <property type="match status" value="1"/>
</dbReference>
<keyword evidence="3" id="KW-1185">Reference proteome</keyword>
<comment type="caution">
    <text evidence="2">The sequence shown here is derived from an EMBL/GenBank/DDBJ whole genome shotgun (WGS) entry which is preliminary data.</text>
</comment>
<dbReference type="PANTHER" id="PTHR47829:SF1">
    <property type="entry name" value="HAD FAMILY PHOSPHATASE"/>
    <property type="match status" value="1"/>
</dbReference>
<reference evidence="2 3" key="1">
    <citation type="submission" date="2023-07" db="EMBL/GenBank/DDBJ databases">
        <title>Sorghum-associated microbial communities from plants grown in Nebraska, USA.</title>
        <authorList>
            <person name="Schachtman D."/>
        </authorList>
    </citation>
    <scope>NUCLEOTIDE SEQUENCE [LARGE SCALE GENOMIC DNA]</scope>
    <source>
        <strain evidence="2 3">DS1027</strain>
    </source>
</reference>
<dbReference type="GO" id="GO:0016301">
    <property type="term" value="F:kinase activity"/>
    <property type="evidence" value="ECO:0007669"/>
    <property type="project" value="UniProtKB-KW"/>
</dbReference>
<proteinExistence type="predicted"/>
<evidence type="ECO:0000313" key="3">
    <source>
        <dbReference type="Proteomes" id="UP001184150"/>
    </source>
</evidence>
<sequence length="365" mass="39586">MRTEQSAPPAQLDAAQIAQANAGVGAVRTALDEAALAAWLSAHVAGFAGPLRVAQFNGGQSNPTYRLETPAARYVLRRKPPGTVLKGAHDVLREARVQQALAGSDVPVARILGVCDDDAVIGSAFYVMDMVDGRVFWDASFAEVAKDERAAYFDEMNRVIAALHGVDHVAVGLGDYGKPGNYFARQIGRWTRQYLEDELAGRDPDMDALVAWLPTAIPDDDTTTLIHGDFRCDNMIFHPTQPRVLAVLDWELSTLGHPLADFAYHAMMYRMPGDIVAGLGGADPQPLGLPSEADYIARYCARTGRAGIANWDFYVAFQFFRLAAIFHGIKGRVLRGTAANAQAAQRAEAFPRLARLGREAMEACA</sequence>
<evidence type="ECO:0000259" key="1">
    <source>
        <dbReference type="Pfam" id="PF01636"/>
    </source>
</evidence>
<dbReference type="InterPro" id="IPR011009">
    <property type="entry name" value="Kinase-like_dom_sf"/>
</dbReference>
<dbReference type="InterPro" id="IPR052898">
    <property type="entry name" value="ACAD10-like"/>
</dbReference>
<protein>
    <submittedName>
        <fullName evidence="2">Aminoglycoside phosphotransferase (APT) family kinase protein</fullName>
    </submittedName>
</protein>
<dbReference type="Pfam" id="PF01636">
    <property type="entry name" value="APH"/>
    <property type="match status" value="1"/>
</dbReference>
<dbReference type="InterPro" id="IPR002575">
    <property type="entry name" value="Aminoglycoside_PTrfase"/>
</dbReference>
<keyword evidence="2" id="KW-0418">Kinase</keyword>
<name>A0ABU1MLK3_9SPHN</name>
<dbReference type="RefSeq" id="WP_309805145.1">
    <property type="nucleotide sequence ID" value="NZ_JAVDRD010000004.1"/>
</dbReference>
<dbReference type="PANTHER" id="PTHR47829">
    <property type="entry name" value="HYDROLASE, PUTATIVE (AFU_ORTHOLOGUE AFUA_1G12880)-RELATED"/>
    <property type="match status" value="1"/>
</dbReference>
<dbReference type="Gene3D" id="3.30.200.20">
    <property type="entry name" value="Phosphorylase Kinase, domain 1"/>
    <property type="match status" value="1"/>
</dbReference>
<organism evidence="2 3">
    <name type="scientific">Novosphingobium capsulatum</name>
    <dbReference type="NCBI Taxonomy" id="13688"/>
    <lineage>
        <taxon>Bacteria</taxon>
        <taxon>Pseudomonadati</taxon>
        <taxon>Pseudomonadota</taxon>
        <taxon>Alphaproteobacteria</taxon>
        <taxon>Sphingomonadales</taxon>
        <taxon>Sphingomonadaceae</taxon>
        <taxon>Novosphingobium</taxon>
    </lineage>
</organism>
<dbReference type="Proteomes" id="UP001184150">
    <property type="component" value="Unassembled WGS sequence"/>
</dbReference>
<keyword evidence="2" id="KW-0808">Transferase</keyword>
<feature type="domain" description="Aminoglycoside phosphotransferase" evidence="1">
    <location>
        <begin position="53"/>
        <end position="275"/>
    </location>
</feature>